<keyword evidence="10 11" id="KW-0411">Iron-sulfur</keyword>
<dbReference type="EMBL" id="CAOS01000003">
    <property type="protein sequence ID" value="CCO07206.1"/>
    <property type="molecule type" value="Genomic_DNA"/>
</dbReference>
<feature type="binding site" evidence="11 13">
    <location>
        <position position="226"/>
    </location>
    <ligand>
        <name>[2Fe-2S] cluster</name>
        <dbReference type="ChEBI" id="CHEBI:190135"/>
    </ligand>
</feature>
<dbReference type="CDD" id="cd06218">
    <property type="entry name" value="DHOD_e_trans"/>
    <property type="match status" value="1"/>
</dbReference>
<evidence type="ECO:0000256" key="6">
    <source>
        <dbReference type="ARBA" id="ARBA00022827"/>
    </source>
</evidence>
<dbReference type="eggNOG" id="COG0543">
    <property type="taxonomic scope" value="Bacteria"/>
</dbReference>
<feature type="binding site" evidence="11 13">
    <location>
        <position position="250"/>
    </location>
    <ligand>
        <name>[2Fe-2S] cluster</name>
        <dbReference type="ChEBI" id="CHEBI:190135"/>
    </ligand>
</feature>
<feature type="binding site" evidence="11 13">
    <location>
        <position position="231"/>
    </location>
    <ligand>
        <name>[2Fe-2S] cluster</name>
        <dbReference type="ChEBI" id="CHEBI:190135"/>
    </ligand>
</feature>
<dbReference type="HAMAP" id="MF_01211">
    <property type="entry name" value="DHODB_Fe_S_bind"/>
    <property type="match status" value="1"/>
</dbReference>
<dbReference type="PIRSF" id="PIRSF006816">
    <property type="entry name" value="Cyc3_hyd_g"/>
    <property type="match status" value="1"/>
</dbReference>
<feature type="domain" description="FAD-binding FR-type" evidence="14">
    <location>
        <begin position="4"/>
        <end position="104"/>
    </location>
</feature>
<organism evidence="15 16">
    <name type="scientific">Desulforamulus hydrothermalis Lam5 = DSM 18033</name>
    <dbReference type="NCBI Taxonomy" id="1121428"/>
    <lineage>
        <taxon>Bacteria</taxon>
        <taxon>Bacillati</taxon>
        <taxon>Bacillota</taxon>
        <taxon>Clostridia</taxon>
        <taxon>Eubacteriales</taxon>
        <taxon>Peptococcaceae</taxon>
        <taxon>Desulforamulus</taxon>
    </lineage>
</organism>
<feature type="binding site" evidence="11 13">
    <location>
        <position position="234"/>
    </location>
    <ligand>
        <name>[2Fe-2S] cluster</name>
        <dbReference type="ChEBI" id="CHEBI:190135"/>
    </ligand>
</feature>
<dbReference type="Gene3D" id="2.40.30.10">
    <property type="entry name" value="Translation factors"/>
    <property type="match status" value="1"/>
</dbReference>
<evidence type="ECO:0000313" key="16">
    <source>
        <dbReference type="Proteomes" id="UP000009315"/>
    </source>
</evidence>
<dbReference type="InterPro" id="IPR017927">
    <property type="entry name" value="FAD-bd_FR_type"/>
</dbReference>
<dbReference type="Gene3D" id="3.40.50.80">
    <property type="entry name" value="Nucleotide-binding domain of ferredoxin-NADP reductase (FNR) module"/>
    <property type="match status" value="1"/>
</dbReference>
<dbReference type="InterPro" id="IPR023455">
    <property type="entry name" value="Dihydroorotate_DHASE_ETsu"/>
</dbReference>
<keyword evidence="9 11" id="KW-0408">Iron</keyword>
<accession>K8EEJ7</accession>
<evidence type="ECO:0000256" key="12">
    <source>
        <dbReference type="PIRSR" id="PIRSR006816-1"/>
    </source>
</evidence>
<reference evidence="15 16" key="1">
    <citation type="journal article" date="2013" name="Genome Announc.">
        <title>Genome Sequence of the Sulfate-Reducing Bacterium Desulfotomaculum hydrothermale Lam5(T).</title>
        <authorList>
            <person name="Amin O."/>
            <person name="Fardeau M.L."/>
            <person name="Valette O."/>
            <person name="Hirschler-Rea A."/>
            <person name="Barbe V."/>
            <person name="Medigue C."/>
            <person name="Vacherie B."/>
            <person name="Ollivier B."/>
            <person name="Bertin P.N."/>
            <person name="Dolla A."/>
        </authorList>
    </citation>
    <scope>NUCLEOTIDE SEQUENCE [LARGE SCALE GENOMIC DNA]</scope>
    <source>
        <strain evidence="16">Lam5 / DSM 18033</strain>
    </source>
</reference>
<dbReference type="Pfam" id="PF00970">
    <property type="entry name" value="FAD_binding_6"/>
    <property type="match status" value="1"/>
</dbReference>
<sequence>MVVSKVSDAKVAAVFPVAPETYYMELEAPEIARLAVPGQFVHVSCSSAHDPLLRRPLSIHMVSRQQGIVALLFRVVGKGTAILAQKRTGDVVNVMGPLGRGFTLPLPGSRVALAAGGIGAAPLVFLAQELANLKCPITVYLGAKNKKSLLCDGQFVQLGAEVVIATDDGSLGFQGTVPDMMRRHRDWRRTAMTYLCGPKAMMQEISAMLASADVPGEVTLEEKMGCGVGACLSCAVKIAHHGQVRQQRACADGPVFPSWQVVWD</sequence>
<dbReference type="PANTHER" id="PTHR43513:SF3">
    <property type="entry name" value="DIHYDROOROTATE DEHYDROGENASE B (NAD(+)), ELECTRON TRANSFER SUBUNIT-RELATED"/>
    <property type="match status" value="1"/>
</dbReference>
<dbReference type="Proteomes" id="UP000009315">
    <property type="component" value="Unassembled WGS sequence"/>
</dbReference>
<comment type="pathway">
    <text evidence="11">Pyrimidine metabolism; UMP biosynthesis via de novo pathway; orotate from (S)-dihydroorotate (NAD(+) route): step 1/1.</text>
</comment>
<keyword evidence="3 11" id="KW-0285">Flavoprotein</keyword>
<dbReference type="InterPro" id="IPR001433">
    <property type="entry name" value="OxRdtase_FAD/NAD-bd"/>
</dbReference>
<evidence type="ECO:0000256" key="9">
    <source>
        <dbReference type="ARBA" id="ARBA00023004"/>
    </source>
</evidence>
<evidence type="ECO:0000256" key="1">
    <source>
        <dbReference type="ARBA" id="ARBA00006422"/>
    </source>
</evidence>
<dbReference type="SUPFAM" id="SSF63380">
    <property type="entry name" value="Riboflavin synthase domain-like"/>
    <property type="match status" value="1"/>
</dbReference>
<comment type="cofactor">
    <cofactor evidence="11 12">
        <name>FAD</name>
        <dbReference type="ChEBI" id="CHEBI:57692"/>
    </cofactor>
    <text evidence="11 12">Binds 1 FAD per subunit.</text>
</comment>
<dbReference type="GO" id="GO:0009055">
    <property type="term" value="F:electron transfer activity"/>
    <property type="evidence" value="ECO:0007669"/>
    <property type="project" value="UniProtKB-UniRule"/>
</dbReference>
<dbReference type="PRINTS" id="PR00409">
    <property type="entry name" value="PHDIOXRDTASE"/>
</dbReference>
<dbReference type="UniPathway" id="UPA00070">
    <property type="reaction ID" value="UER00945"/>
</dbReference>
<evidence type="ECO:0000256" key="3">
    <source>
        <dbReference type="ARBA" id="ARBA00022630"/>
    </source>
</evidence>
<dbReference type="Pfam" id="PF10418">
    <property type="entry name" value="DHODB_Fe-S_bind"/>
    <property type="match status" value="1"/>
</dbReference>
<evidence type="ECO:0000259" key="14">
    <source>
        <dbReference type="PROSITE" id="PS51384"/>
    </source>
</evidence>
<dbReference type="GO" id="GO:0044205">
    <property type="term" value="P:'de novo' UMP biosynthetic process"/>
    <property type="evidence" value="ECO:0007669"/>
    <property type="project" value="UniProtKB-UniRule"/>
</dbReference>
<feature type="binding site" evidence="11 12">
    <location>
        <begin position="72"/>
        <end position="74"/>
    </location>
    <ligand>
        <name>FAD</name>
        <dbReference type="ChEBI" id="CHEBI:57692"/>
    </ligand>
</feature>
<evidence type="ECO:0000256" key="7">
    <source>
        <dbReference type="ARBA" id="ARBA00022975"/>
    </source>
</evidence>
<keyword evidence="7 11" id="KW-0665">Pyrimidine biosynthesis</keyword>
<dbReference type="PANTHER" id="PTHR43513">
    <property type="entry name" value="DIHYDROOROTATE DEHYDROGENASE B (NAD(+)), ELECTRON TRANSFER SUBUNIT"/>
    <property type="match status" value="1"/>
</dbReference>
<dbReference type="InterPro" id="IPR008333">
    <property type="entry name" value="Cbr1-like_FAD-bd_dom"/>
</dbReference>
<dbReference type="SUPFAM" id="SSF52343">
    <property type="entry name" value="Ferredoxin reductase-like, C-terminal NADP-linked domain"/>
    <property type="match status" value="1"/>
</dbReference>
<name>K8EEJ7_9FIRM</name>
<dbReference type="GO" id="GO:0051537">
    <property type="term" value="F:2 iron, 2 sulfur cluster binding"/>
    <property type="evidence" value="ECO:0007669"/>
    <property type="project" value="UniProtKB-KW"/>
</dbReference>
<keyword evidence="2 11" id="KW-0813">Transport</keyword>
<dbReference type="InterPro" id="IPR039261">
    <property type="entry name" value="FNR_nucleotide-bd"/>
</dbReference>
<evidence type="ECO:0000256" key="11">
    <source>
        <dbReference type="HAMAP-Rule" id="MF_01211"/>
    </source>
</evidence>
<evidence type="ECO:0000256" key="8">
    <source>
        <dbReference type="ARBA" id="ARBA00022982"/>
    </source>
</evidence>
<dbReference type="GO" id="GO:0046872">
    <property type="term" value="F:metal ion binding"/>
    <property type="evidence" value="ECO:0007669"/>
    <property type="project" value="UniProtKB-KW"/>
</dbReference>
<evidence type="ECO:0000256" key="2">
    <source>
        <dbReference type="ARBA" id="ARBA00022448"/>
    </source>
</evidence>
<keyword evidence="8 11" id="KW-0249">Electron transport</keyword>
<dbReference type="RefSeq" id="WP_008410001.1">
    <property type="nucleotide sequence ID" value="NZ_CAOS01000003.1"/>
</dbReference>
<comment type="function">
    <text evidence="11">Responsible for channeling the electrons from the oxidation of dihydroorotate from the FMN redox center in the PyrD type B subunit to the ultimate electron acceptor NAD(+).</text>
</comment>
<evidence type="ECO:0000256" key="4">
    <source>
        <dbReference type="ARBA" id="ARBA00022714"/>
    </source>
</evidence>
<proteinExistence type="inferred from homology"/>
<keyword evidence="5 11" id="KW-0479">Metal-binding</keyword>
<evidence type="ECO:0000313" key="15">
    <source>
        <dbReference type="EMBL" id="CCO07206.1"/>
    </source>
</evidence>
<protein>
    <recommendedName>
        <fullName evidence="11">Dihydroorotate dehydrogenase B (NAD(+)), electron transfer subunit</fullName>
    </recommendedName>
    <alternativeName>
        <fullName evidence="11">Dihydroorotate oxidase B, electron transfer subunit</fullName>
    </alternativeName>
</protein>
<comment type="cofactor">
    <cofactor evidence="13">
        <name>[2Fe-2S] cluster</name>
        <dbReference type="ChEBI" id="CHEBI:190135"/>
    </cofactor>
    <text evidence="13">Binds 1 [2Fe-2S] cluster per subunit.</text>
</comment>
<feature type="binding site" evidence="11 12">
    <location>
        <begin position="55"/>
        <end position="58"/>
    </location>
    <ligand>
        <name>FAD</name>
        <dbReference type="ChEBI" id="CHEBI:57692"/>
    </ligand>
</feature>
<comment type="subunit">
    <text evidence="11">Heterotetramer of 2 PyrK and 2 PyrD type B subunits.</text>
</comment>
<dbReference type="InterPro" id="IPR017938">
    <property type="entry name" value="Riboflavin_synthase-like_b-brl"/>
</dbReference>
<feature type="binding site" evidence="11 12">
    <location>
        <begin position="79"/>
        <end position="80"/>
    </location>
    <ligand>
        <name>FAD</name>
        <dbReference type="ChEBI" id="CHEBI:57692"/>
    </ligand>
</feature>
<dbReference type="Pfam" id="PF00175">
    <property type="entry name" value="NAD_binding_1"/>
    <property type="match status" value="1"/>
</dbReference>
<dbReference type="InterPro" id="IPR012165">
    <property type="entry name" value="Cyt_c3_hydrogenase_gsu"/>
</dbReference>
<dbReference type="PROSITE" id="PS51384">
    <property type="entry name" value="FAD_FR"/>
    <property type="match status" value="1"/>
</dbReference>
<dbReference type="InterPro" id="IPR019480">
    <property type="entry name" value="Dihydroorotate_DH_Fe-S-bd"/>
</dbReference>
<dbReference type="GO" id="GO:0016491">
    <property type="term" value="F:oxidoreductase activity"/>
    <property type="evidence" value="ECO:0007669"/>
    <property type="project" value="InterPro"/>
</dbReference>
<comment type="caution">
    <text evidence="15">The sequence shown here is derived from an EMBL/GenBank/DDBJ whole genome shotgun (WGS) entry which is preliminary data.</text>
</comment>
<dbReference type="InterPro" id="IPR050353">
    <property type="entry name" value="PyrK_electron_transfer"/>
</dbReference>
<comment type="similarity">
    <text evidence="1 11">Belongs to the PyrK family.</text>
</comment>
<evidence type="ECO:0000256" key="10">
    <source>
        <dbReference type="ARBA" id="ARBA00023014"/>
    </source>
</evidence>
<evidence type="ECO:0000256" key="13">
    <source>
        <dbReference type="PIRSR" id="PIRSR006816-2"/>
    </source>
</evidence>
<dbReference type="AlphaFoldDB" id="K8EEJ7"/>
<dbReference type="GO" id="GO:0050660">
    <property type="term" value="F:flavin adenine dinucleotide binding"/>
    <property type="evidence" value="ECO:0007669"/>
    <property type="project" value="InterPro"/>
</dbReference>
<keyword evidence="6 11" id="KW-0274">FAD</keyword>
<dbReference type="Gene3D" id="2.10.240.10">
    <property type="entry name" value="Dihydroorotate dehydrogenase, electron transfer subunit"/>
    <property type="match status" value="1"/>
</dbReference>
<gene>
    <name evidence="11 15" type="primary">pyrK</name>
    <name evidence="15" type="ORF">DESHY_110150</name>
</gene>
<dbReference type="STRING" id="1121428.DESHY_110150"/>
<comment type="cofactor">
    <cofactor evidence="11">
        <name>[2Fe-2S] cluster</name>
        <dbReference type="ChEBI" id="CHEBI:190135"/>
    </cofactor>
    <text evidence="11">Binds 1 [2Fe-2S] cluster per subunit.</text>
</comment>
<dbReference type="InterPro" id="IPR037117">
    <property type="entry name" value="Dihydroorotate_DH_ele_sf"/>
</dbReference>
<keyword evidence="16" id="KW-1185">Reference proteome</keyword>
<evidence type="ECO:0000256" key="5">
    <source>
        <dbReference type="ARBA" id="ARBA00022723"/>
    </source>
</evidence>
<keyword evidence="4 11" id="KW-0001">2Fe-2S</keyword>